<evidence type="ECO:0000256" key="4">
    <source>
        <dbReference type="SAM" id="MobiDB-lite"/>
    </source>
</evidence>
<name>A0AA95KMJ7_9GAMM</name>
<protein>
    <submittedName>
        <fullName evidence="6">AP2 domain-containing protein</fullName>
    </submittedName>
</protein>
<evidence type="ECO:0000259" key="5">
    <source>
        <dbReference type="PROSITE" id="PS51032"/>
    </source>
</evidence>
<dbReference type="InterPro" id="IPR001471">
    <property type="entry name" value="AP2/ERF_dom"/>
</dbReference>
<feature type="domain" description="AP2/ERF" evidence="5">
    <location>
        <begin position="118"/>
        <end position="175"/>
    </location>
</feature>
<dbReference type="PROSITE" id="PS51032">
    <property type="entry name" value="AP2_ERF"/>
    <property type="match status" value="1"/>
</dbReference>
<organism evidence="6">
    <name type="scientific">Candidatus Thiothrix putei</name>
    <dbReference type="NCBI Taxonomy" id="3080811"/>
    <lineage>
        <taxon>Bacteria</taxon>
        <taxon>Pseudomonadati</taxon>
        <taxon>Pseudomonadota</taxon>
        <taxon>Gammaproteobacteria</taxon>
        <taxon>Thiotrichales</taxon>
        <taxon>Thiotrichaceae</taxon>
        <taxon>Thiothrix</taxon>
    </lineage>
</organism>
<evidence type="ECO:0000313" key="6">
    <source>
        <dbReference type="EMBL" id="WGZ92673.1"/>
    </source>
</evidence>
<dbReference type="SUPFAM" id="SSF54171">
    <property type="entry name" value="DNA-binding domain"/>
    <property type="match status" value="1"/>
</dbReference>
<keyword evidence="3" id="KW-0804">Transcription</keyword>
<dbReference type="GO" id="GO:0003700">
    <property type="term" value="F:DNA-binding transcription factor activity"/>
    <property type="evidence" value="ECO:0007669"/>
    <property type="project" value="InterPro"/>
</dbReference>
<dbReference type="SUPFAM" id="SSF54060">
    <property type="entry name" value="His-Me finger endonucleases"/>
    <property type="match status" value="1"/>
</dbReference>
<evidence type="ECO:0000256" key="3">
    <source>
        <dbReference type="ARBA" id="ARBA00023163"/>
    </source>
</evidence>
<gene>
    <name evidence="6" type="ORF">QJT81_12445</name>
</gene>
<dbReference type="KEGG" id="tput:QJT81_12445"/>
<dbReference type="Proteomes" id="UP001301326">
    <property type="component" value="Chromosome"/>
</dbReference>
<dbReference type="InterPro" id="IPR003615">
    <property type="entry name" value="HNH_nuc"/>
</dbReference>
<dbReference type="InterPro" id="IPR044925">
    <property type="entry name" value="His-Me_finger_sf"/>
</dbReference>
<dbReference type="Pfam" id="PF13392">
    <property type="entry name" value="HNH_3"/>
    <property type="match status" value="1"/>
</dbReference>
<keyword evidence="1" id="KW-0805">Transcription regulation</keyword>
<dbReference type="InterPro" id="IPR036955">
    <property type="entry name" value="AP2/ERF_dom_sf"/>
</dbReference>
<dbReference type="EMBL" id="CP124756">
    <property type="protein sequence ID" value="WGZ92673.1"/>
    <property type="molecule type" value="Genomic_DNA"/>
</dbReference>
<dbReference type="Gene3D" id="3.90.75.20">
    <property type="match status" value="1"/>
</dbReference>
<proteinExistence type="predicted"/>
<evidence type="ECO:0000256" key="2">
    <source>
        <dbReference type="ARBA" id="ARBA00023125"/>
    </source>
</evidence>
<reference evidence="6" key="2">
    <citation type="submission" date="2023-04" db="EMBL/GenBank/DDBJ databases">
        <authorList>
            <person name="Beletskiy A.V."/>
            <person name="Mardanov A.V."/>
            <person name="Ravin N.V."/>
        </authorList>
    </citation>
    <scope>NUCLEOTIDE SEQUENCE</scope>
    <source>
        <strain evidence="6">GKL-02</strain>
    </source>
</reference>
<evidence type="ECO:0000256" key="1">
    <source>
        <dbReference type="ARBA" id="ARBA00023015"/>
    </source>
</evidence>
<feature type="region of interest" description="Disordered" evidence="4">
    <location>
        <begin position="93"/>
        <end position="119"/>
    </location>
</feature>
<dbReference type="InterPro" id="IPR016177">
    <property type="entry name" value="DNA-bd_dom_sf"/>
</dbReference>
<dbReference type="Gene3D" id="3.30.730.10">
    <property type="entry name" value="AP2/ERF domain"/>
    <property type="match status" value="1"/>
</dbReference>
<sequence>MYKTNLPNQEFLKSLFDYDAELGVLRWKESRRGTVKVGAIAGCINKSTGYRVITITINGRAKSFLASRLIYKWHKGIAPNIIDHRDQIRSNDKIENLRNTTSAGNNRNKKKSSRNTSGFTGVHWDKAKNKWQAQIMLNGKQKHLGYFDDILEAAQAYKNAQAELNAELPKHERFSQRHGKIRTELRFDLQ</sequence>
<accession>A0AA95KMJ7</accession>
<keyword evidence="2" id="KW-0238">DNA-binding</keyword>
<reference evidence="6" key="1">
    <citation type="journal article" date="2023" name="Int. J. Mol. Sci.">
        <title>Metagenomics Revealed a New Genus 'Candidatus Thiocaldithrix dubininis' gen. nov., sp. nov. and a New Species 'Candidatus Thiothrix putei' sp. nov. in the Family Thiotrichaceae, Some Members of Which Have Traits of Both Na+- and H+-Motive Energetics.</title>
        <authorList>
            <person name="Ravin N.V."/>
            <person name="Muntyan M.S."/>
            <person name="Smolyakov D.D."/>
            <person name="Rudenko T.S."/>
            <person name="Beletsky A.V."/>
            <person name="Mardanov A.V."/>
            <person name="Grabovich M.Y."/>
        </authorList>
    </citation>
    <scope>NUCLEOTIDE SEQUENCE</scope>
    <source>
        <strain evidence="6">GKL-02</strain>
    </source>
</reference>
<dbReference type="GO" id="GO:0003677">
    <property type="term" value="F:DNA binding"/>
    <property type="evidence" value="ECO:0007669"/>
    <property type="project" value="UniProtKB-KW"/>
</dbReference>
<dbReference type="AlphaFoldDB" id="A0AA95KMJ7"/>